<reference evidence="1" key="1">
    <citation type="submission" date="2018-11" db="EMBL/GenBank/DDBJ databases">
        <authorList>
            <consortium name="Genoscope - CEA"/>
            <person name="William W."/>
        </authorList>
    </citation>
    <scope>NUCLEOTIDE SEQUENCE</scope>
</reference>
<name>A0A3P6AZC0_BRAOL</name>
<proteinExistence type="predicted"/>
<dbReference type="AlphaFoldDB" id="A0A3P6AZC0"/>
<protein>
    <submittedName>
        <fullName evidence="1">Uncharacterized protein</fullName>
    </submittedName>
</protein>
<dbReference type="EMBL" id="LR031872">
    <property type="protein sequence ID" value="VDC89521.1"/>
    <property type="molecule type" value="Genomic_DNA"/>
</dbReference>
<sequence>MYPLKERKAQQEIISDGRIIYQSDGNSETVDHVEARDQPKSLATTIFQFRSSQDIYDFWSIQGLWSSLPCFYKLLISMFD</sequence>
<organism evidence="1">
    <name type="scientific">Brassica oleracea</name>
    <name type="common">Wild cabbage</name>
    <dbReference type="NCBI Taxonomy" id="3712"/>
    <lineage>
        <taxon>Eukaryota</taxon>
        <taxon>Viridiplantae</taxon>
        <taxon>Streptophyta</taxon>
        <taxon>Embryophyta</taxon>
        <taxon>Tracheophyta</taxon>
        <taxon>Spermatophyta</taxon>
        <taxon>Magnoliopsida</taxon>
        <taxon>eudicotyledons</taxon>
        <taxon>Gunneridae</taxon>
        <taxon>Pentapetalae</taxon>
        <taxon>rosids</taxon>
        <taxon>malvids</taxon>
        <taxon>Brassicales</taxon>
        <taxon>Brassicaceae</taxon>
        <taxon>Brassiceae</taxon>
        <taxon>Brassica</taxon>
    </lineage>
</organism>
<accession>A0A3P6AZC0</accession>
<evidence type="ECO:0000313" key="1">
    <source>
        <dbReference type="EMBL" id="VDC89521.1"/>
    </source>
</evidence>
<gene>
    <name evidence="1" type="ORF">BOLC3T14884H</name>
</gene>